<dbReference type="Proteomes" id="UP001183202">
    <property type="component" value="Unassembled WGS sequence"/>
</dbReference>
<sequence length="418" mass="40741">MPASVTRRPGTANAVVLGLAAMLGAGVFGVWGPAAAAAGVWLPVAVVVAGIVALCVAAAGSDIARAHPEGCAVGGSELLPAGLTRLANLAYLVGRAAVAGTAATVFGSYVLPSRPVLAAVGLVVVVTGLAVAGVTWTLRSAWALVGGVGVVLFVAVLVGLAGVGGSPADVSAAAQAVVPVGPASAGAPGLLTAAGLLFFTFVGFSRLFPLATELPEPRRVIGLTLGVALLVHLAVAAALLCGLGVDDVATAAAPLAALVDAGGAPALGVLVRVGAAVACGSALLAVLAGGSRTAAMMAQRGELPRVLGTPGRRGGLWRADLMGGAAAVVVVVALGPVGALTVASCALLVHYALVAMAAVLLPASARSWPTSIFATGAVLCVLLALLLPVRGLAVTVVVLVVLWVLTTVNVRRRARADR</sequence>
<organism evidence="6 7">
    <name type="scientific">Pseudonocardia charpentierae</name>
    <dbReference type="NCBI Taxonomy" id="3075545"/>
    <lineage>
        <taxon>Bacteria</taxon>
        <taxon>Bacillati</taxon>
        <taxon>Actinomycetota</taxon>
        <taxon>Actinomycetes</taxon>
        <taxon>Pseudonocardiales</taxon>
        <taxon>Pseudonocardiaceae</taxon>
        <taxon>Pseudonocardia</taxon>
    </lineage>
</organism>
<feature type="transmembrane region" description="Helical" evidence="5">
    <location>
        <begin position="340"/>
        <end position="361"/>
    </location>
</feature>
<comment type="subcellular location">
    <subcellularLocation>
        <location evidence="1">Membrane</location>
        <topology evidence="1">Multi-pass membrane protein</topology>
    </subcellularLocation>
</comment>
<dbReference type="PIRSF" id="PIRSF006060">
    <property type="entry name" value="AA_transporter"/>
    <property type="match status" value="1"/>
</dbReference>
<evidence type="ECO:0008006" key="8">
    <source>
        <dbReference type="Google" id="ProtNLM"/>
    </source>
</evidence>
<feature type="transmembrane region" description="Helical" evidence="5">
    <location>
        <begin position="40"/>
        <end position="59"/>
    </location>
</feature>
<dbReference type="Gene3D" id="1.20.1740.10">
    <property type="entry name" value="Amino acid/polyamine transporter I"/>
    <property type="match status" value="1"/>
</dbReference>
<proteinExistence type="predicted"/>
<evidence type="ECO:0000256" key="3">
    <source>
        <dbReference type="ARBA" id="ARBA00022989"/>
    </source>
</evidence>
<evidence type="ECO:0000256" key="1">
    <source>
        <dbReference type="ARBA" id="ARBA00004141"/>
    </source>
</evidence>
<evidence type="ECO:0000256" key="5">
    <source>
        <dbReference type="SAM" id="Phobius"/>
    </source>
</evidence>
<feature type="transmembrane region" description="Helical" evidence="5">
    <location>
        <begin position="116"/>
        <end position="134"/>
    </location>
</feature>
<dbReference type="EMBL" id="JAVREJ010000005">
    <property type="protein sequence ID" value="MDT0349921.1"/>
    <property type="molecule type" value="Genomic_DNA"/>
</dbReference>
<feature type="transmembrane region" description="Helical" evidence="5">
    <location>
        <begin position="315"/>
        <end position="334"/>
    </location>
</feature>
<feature type="transmembrane region" description="Helical" evidence="5">
    <location>
        <begin position="220"/>
        <end position="245"/>
    </location>
</feature>
<comment type="caution">
    <text evidence="6">The sequence shown here is derived from an EMBL/GenBank/DDBJ whole genome shotgun (WGS) entry which is preliminary data.</text>
</comment>
<evidence type="ECO:0000256" key="4">
    <source>
        <dbReference type="ARBA" id="ARBA00023136"/>
    </source>
</evidence>
<gene>
    <name evidence="6" type="ORF">RM445_10345</name>
</gene>
<keyword evidence="3 5" id="KW-1133">Transmembrane helix</keyword>
<feature type="transmembrane region" description="Helical" evidence="5">
    <location>
        <begin position="392"/>
        <end position="410"/>
    </location>
</feature>
<evidence type="ECO:0000256" key="2">
    <source>
        <dbReference type="ARBA" id="ARBA00022692"/>
    </source>
</evidence>
<dbReference type="PANTHER" id="PTHR42770">
    <property type="entry name" value="AMINO ACID TRANSPORTER-RELATED"/>
    <property type="match status" value="1"/>
</dbReference>
<keyword evidence="7" id="KW-1185">Reference proteome</keyword>
<accession>A0ABU2N867</accession>
<evidence type="ECO:0000313" key="7">
    <source>
        <dbReference type="Proteomes" id="UP001183202"/>
    </source>
</evidence>
<evidence type="ECO:0000313" key="6">
    <source>
        <dbReference type="EMBL" id="MDT0349921.1"/>
    </source>
</evidence>
<reference evidence="7" key="1">
    <citation type="submission" date="2023-07" db="EMBL/GenBank/DDBJ databases">
        <title>30 novel species of actinomycetes from the DSMZ collection.</title>
        <authorList>
            <person name="Nouioui I."/>
        </authorList>
    </citation>
    <scope>NUCLEOTIDE SEQUENCE [LARGE SCALE GENOMIC DNA]</scope>
    <source>
        <strain evidence="7">DSM 45834</strain>
    </source>
</reference>
<feature type="transmembrane region" description="Helical" evidence="5">
    <location>
        <begin position="12"/>
        <end position="34"/>
    </location>
</feature>
<keyword evidence="2 5" id="KW-0812">Transmembrane</keyword>
<dbReference type="PANTHER" id="PTHR42770:SF7">
    <property type="entry name" value="MEMBRANE PROTEIN"/>
    <property type="match status" value="1"/>
</dbReference>
<feature type="transmembrane region" description="Helical" evidence="5">
    <location>
        <begin position="368"/>
        <end position="386"/>
    </location>
</feature>
<keyword evidence="4 5" id="KW-0472">Membrane</keyword>
<name>A0ABU2N867_9PSEU</name>
<feature type="transmembrane region" description="Helical" evidence="5">
    <location>
        <begin position="141"/>
        <end position="165"/>
    </location>
</feature>
<feature type="transmembrane region" description="Helical" evidence="5">
    <location>
        <begin position="265"/>
        <end position="290"/>
    </location>
</feature>
<feature type="transmembrane region" description="Helical" evidence="5">
    <location>
        <begin position="89"/>
        <end position="110"/>
    </location>
</feature>
<dbReference type="InterPro" id="IPR050367">
    <property type="entry name" value="APC_superfamily"/>
</dbReference>
<feature type="transmembrane region" description="Helical" evidence="5">
    <location>
        <begin position="185"/>
        <end position="208"/>
    </location>
</feature>
<protein>
    <recommendedName>
        <fullName evidence="8">Amino acid efflux transporter</fullName>
    </recommendedName>
</protein>
<dbReference type="RefSeq" id="WP_311555950.1">
    <property type="nucleotide sequence ID" value="NZ_JAVREJ010000005.1"/>
</dbReference>